<reference evidence="1 2" key="1">
    <citation type="journal article" date="2013" name="PLoS ONE">
        <title>Complete Genome Analysis of a Haemophilus parasuis Serovar 12 Strain from China.</title>
        <authorList>
            <person name="Li Y."/>
            <person name="Kwok A.H."/>
            <person name="Jiang J."/>
            <person name="Zou Y."/>
            <person name="Zheng F."/>
            <person name="Chen P."/>
            <person name="Hou C."/>
            <person name="Leung F.C."/>
            <person name="Jiang P."/>
        </authorList>
    </citation>
    <scope>NUCLEOTIDE SEQUENCE [LARGE SCALE GENOMIC DNA]</scope>
    <source>
        <strain evidence="1 2">ZJ0906</strain>
    </source>
</reference>
<dbReference type="Proteomes" id="UP000014672">
    <property type="component" value="Chromosome"/>
</dbReference>
<proteinExistence type="predicted"/>
<keyword evidence="1" id="KW-0547">Nucleotide-binding</keyword>
<protein>
    <submittedName>
        <fullName evidence="1">Ron chelate uptake ABC transporter ATP-binding protein</fullName>
    </submittedName>
</protein>
<dbReference type="KEGG" id="hpaz:K756_07910"/>
<keyword evidence="1" id="KW-0067">ATP-binding</keyword>
<evidence type="ECO:0000313" key="1">
    <source>
        <dbReference type="EMBL" id="AGO16724.1"/>
    </source>
</evidence>
<dbReference type="GO" id="GO:0005524">
    <property type="term" value="F:ATP binding"/>
    <property type="evidence" value="ECO:0007669"/>
    <property type="project" value="UniProtKB-KW"/>
</dbReference>
<dbReference type="EMBL" id="CP005384">
    <property type="protein sequence ID" value="AGO16724.1"/>
    <property type="molecule type" value="Genomic_DNA"/>
</dbReference>
<dbReference type="AlphaFoldDB" id="A0A806J5H5"/>
<accession>A0A806J5H5</accession>
<gene>
    <name evidence="1" type="ORF">K756_07910</name>
</gene>
<evidence type="ECO:0000313" key="2">
    <source>
        <dbReference type="Proteomes" id="UP000014672"/>
    </source>
</evidence>
<sequence>MCRKRIKVYFPLQHADYLADSVVILDKQHQPAFQQGKKAAMLTLHQLAKTYRIDMTSLAQHLPFKE</sequence>
<name>A0A806J5H5_GLAPU</name>
<organism evidence="1 2">
    <name type="scientific">Glaesserella parasuis ZJ0906</name>
    <dbReference type="NCBI Taxonomy" id="1322346"/>
    <lineage>
        <taxon>Bacteria</taxon>
        <taxon>Pseudomonadati</taxon>
        <taxon>Pseudomonadota</taxon>
        <taxon>Gammaproteobacteria</taxon>
        <taxon>Pasteurellales</taxon>
        <taxon>Pasteurellaceae</taxon>
        <taxon>Glaesserella</taxon>
    </lineage>
</organism>